<evidence type="ECO:0000313" key="2">
    <source>
        <dbReference type="Proteomes" id="UP001311232"/>
    </source>
</evidence>
<reference evidence="1 2" key="1">
    <citation type="submission" date="2021-06" db="EMBL/GenBank/DDBJ databases">
        <authorList>
            <person name="Palmer J.M."/>
        </authorList>
    </citation>
    <scope>NUCLEOTIDE SEQUENCE [LARGE SCALE GENOMIC DNA]</scope>
    <source>
        <strain evidence="1 2">MEX-2019</strain>
        <tissue evidence="1">Muscle</tissue>
    </source>
</reference>
<name>A0AAV9SBL5_9TELE</name>
<protein>
    <submittedName>
        <fullName evidence="1">Uncharacterized protein</fullName>
    </submittedName>
</protein>
<dbReference type="AlphaFoldDB" id="A0AAV9SBL5"/>
<dbReference type="EMBL" id="JAHHUM010000598">
    <property type="protein sequence ID" value="KAK5618818.1"/>
    <property type="molecule type" value="Genomic_DNA"/>
</dbReference>
<organism evidence="1 2">
    <name type="scientific">Crenichthys baileyi</name>
    <name type="common">White River springfish</name>
    <dbReference type="NCBI Taxonomy" id="28760"/>
    <lineage>
        <taxon>Eukaryota</taxon>
        <taxon>Metazoa</taxon>
        <taxon>Chordata</taxon>
        <taxon>Craniata</taxon>
        <taxon>Vertebrata</taxon>
        <taxon>Euteleostomi</taxon>
        <taxon>Actinopterygii</taxon>
        <taxon>Neopterygii</taxon>
        <taxon>Teleostei</taxon>
        <taxon>Neoteleostei</taxon>
        <taxon>Acanthomorphata</taxon>
        <taxon>Ovalentaria</taxon>
        <taxon>Atherinomorphae</taxon>
        <taxon>Cyprinodontiformes</taxon>
        <taxon>Goodeidae</taxon>
        <taxon>Crenichthys</taxon>
    </lineage>
</organism>
<keyword evidence="2" id="KW-1185">Reference proteome</keyword>
<accession>A0AAV9SBL5</accession>
<evidence type="ECO:0000313" key="1">
    <source>
        <dbReference type="EMBL" id="KAK5618818.1"/>
    </source>
</evidence>
<sequence>MLYMNLWAHEHPFIRDVEYVNNRDKCPLCDNMSVDLIGKRYSLANKFSLRIMNRVHTHPGHVNLVPDQEMAKIHNDSVKQFIGLAATCQSLIKHKHDDGDEAPRFPHRNPSGMPARHVRGTSRVTSFHESHGARFAAVVVVVHGTRFSRQWGRSFVRIFPVRVDQSQLL</sequence>
<comment type="caution">
    <text evidence="1">The sequence shown here is derived from an EMBL/GenBank/DDBJ whole genome shotgun (WGS) entry which is preliminary data.</text>
</comment>
<dbReference type="Proteomes" id="UP001311232">
    <property type="component" value="Unassembled WGS sequence"/>
</dbReference>
<gene>
    <name evidence="1" type="ORF">CRENBAI_010566</name>
</gene>
<proteinExistence type="predicted"/>